<dbReference type="InterPro" id="IPR006058">
    <property type="entry name" value="2Fe2S_fd_BS"/>
</dbReference>
<dbReference type="RefSeq" id="WP_008455827.1">
    <property type="nucleotide sequence ID" value="NZ_AOIJ01000051.1"/>
</dbReference>
<protein>
    <submittedName>
        <fullName evidence="10">Ferredoxin</fullName>
    </submittedName>
</protein>
<dbReference type="PANTHER" id="PTHR43112:SF3">
    <property type="entry name" value="FERREDOXIN-2, CHLOROPLASTIC"/>
    <property type="match status" value="1"/>
</dbReference>
<dbReference type="CDD" id="cd00207">
    <property type="entry name" value="fer2"/>
    <property type="match status" value="1"/>
</dbReference>
<comment type="similarity">
    <text evidence="1">Belongs to the 2Fe2S plant-type ferredoxin family.</text>
</comment>
<evidence type="ECO:0000256" key="5">
    <source>
        <dbReference type="ARBA" id="ARBA00022982"/>
    </source>
</evidence>
<evidence type="ECO:0000256" key="7">
    <source>
        <dbReference type="ARBA" id="ARBA00023014"/>
    </source>
</evidence>
<dbReference type="InterPro" id="IPR001041">
    <property type="entry name" value="2Fe-2S_ferredoxin-type"/>
</dbReference>
<dbReference type="PANTHER" id="PTHR43112">
    <property type="entry name" value="FERREDOXIN"/>
    <property type="match status" value="1"/>
</dbReference>
<dbReference type="SUPFAM" id="SSF54292">
    <property type="entry name" value="2Fe-2S ferredoxin-like"/>
    <property type="match status" value="1"/>
</dbReference>
<name>L9YZ61_9EURY</name>
<comment type="caution">
    <text evidence="10">The sequence shown here is derived from an EMBL/GenBank/DDBJ whole genome shotgun (WGS) entry which is preliminary data.</text>
</comment>
<proteinExistence type="inferred from homology"/>
<dbReference type="GO" id="GO:0046872">
    <property type="term" value="F:metal ion binding"/>
    <property type="evidence" value="ECO:0007669"/>
    <property type="project" value="UniProtKB-KW"/>
</dbReference>
<dbReference type="GO" id="GO:0051537">
    <property type="term" value="F:2 iron, 2 sulfur cluster binding"/>
    <property type="evidence" value="ECO:0007669"/>
    <property type="project" value="UniProtKB-KW"/>
</dbReference>
<dbReference type="InterPro" id="IPR036010">
    <property type="entry name" value="2Fe-2S_ferredoxin-like_sf"/>
</dbReference>
<evidence type="ECO:0000256" key="1">
    <source>
        <dbReference type="ARBA" id="ARBA00007874"/>
    </source>
</evidence>
<dbReference type="EMBL" id="AOIJ01000051">
    <property type="protein sequence ID" value="ELY79505.1"/>
    <property type="molecule type" value="Genomic_DNA"/>
</dbReference>
<keyword evidence="11" id="KW-1185">Reference proteome</keyword>
<keyword evidence="7" id="KW-0411">Iron-sulfur</keyword>
<evidence type="ECO:0000256" key="6">
    <source>
        <dbReference type="ARBA" id="ARBA00023004"/>
    </source>
</evidence>
<dbReference type="InterPro" id="IPR012675">
    <property type="entry name" value="Beta-grasp_dom_sf"/>
</dbReference>
<dbReference type="Proteomes" id="UP000011592">
    <property type="component" value="Unassembled WGS sequence"/>
</dbReference>
<dbReference type="Pfam" id="PF00111">
    <property type="entry name" value="Fer2"/>
    <property type="match status" value="1"/>
</dbReference>
<organism evidence="10 11">
    <name type="scientific">Natrinema gari JCM 14663</name>
    <dbReference type="NCBI Taxonomy" id="1230459"/>
    <lineage>
        <taxon>Archaea</taxon>
        <taxon>Methanobacteriati</taxon>
        <taxon>Methanobacteriota</taxon>
        <taxon>Stenosarchaea group</taxon>
        <taxon>Halobacteria</taxon>
        <taxon>Halobacteriales</taxon>
        <taxon>Natrialbaceae</taxon>
        <taxon>Natrinema</taxon>
    </lineage>
</organism>
<evidence type="ECO:0000313" key="11">
    <source>
        <dbReference type="Proteomes" id="UP000011592"/>
    </source>
</evidence>
<accession>L9YZ61</accession>
<dbReference type="PATRIC" id="fig|1230459.4.peg.2167"/>
<evidence type="ECO:0000259" key="9">
    <source>
        <dbReference type="PROSITE" id="PS51085"/>
    </source>
</evidence>
<keyword evidence="3" id="KW-0001">2Fe-2S</keyword>
<keyword evidence="4" id="KW-0479">Metal-binding</keyword>
<dbReference type="Gene3D" id="3.10.20.30">
    <property type="match status" value="1"/>
</dbReference>
<evidence type="ECO:0000256" key="3">
    <source>
        <dbReference type="ARBA" id="ARBA00022714"/>
    </source>
</evidence>
<keyword evidence="2" id="KW-0813">Transport</keyword>
<evidence type="ECO:0000256" key="8">
    <source>
        <dbReference type="ARBA" id="ARBA00034078"/>
    </source>
</evidence>
<gene>
    <name evidence="10" type="ORF">C486_10909</name>
</gene>
<dbReference type="PROSITE" id="PS51085">
    <property type="entry name" value="2FE2S_FER_2"/>
    <property type="match status" value="1"/>
</dbReference>
<comment type="cofactor">
    <cofactor evidence="8">
        <name>[2Fe-2S] cluster</name>
        <dbReference type="ChEBI" id="CHEBI:190135"/>
    </cofactor>
</comment>
<reference evidence="10 11" key="1">
    <citation type="journal article" date="2014" name="PLoS Genet.">
        <title>Phylogenetically driven sequencing of extremely halophilic archaea reveals strategies for static and dynamic osmo-response.</title>
        <authorList>
            <person name="Becker E.A."/>
            <person name="Seitzer P.M."/>
            <person name="Tritt A."/>
            <person name="Larsen D."/>
            <person name="Krusor M."/>
            <person name="Yao A.I."/>
            <person name="Wu D."/>
            <person name="Madern D."/>
            <person name="Eisen J.A."/>
            <person name="Darling A.E."/>
            <person name="Facciotti M.T."/>
        </authorList>
    </citation>
    <scope>NUCLEOTIDE SEQUENCE [LARGE SCALE GENOMIC DNA]</scope>
    <source>
        <strain evidence="10 11">JCM 14663</strain>
    </source>
</reference>
<evidence type="ECO:0000256" key="2">
    <source>
        <dbReference type="ARBA" id="ARBA00022448"/>
    </source>
</evidence>
<sequence>MSGHANDRSPSHTVTLEWPDGRTRTVAVREDETVLDGAERADIALPFGCRTGACGTCTGRLLAVDGVESEPDSGDAEDPDIGATIAYTRPPRALKDRHRAEGYVLLCLASPRADCRIAVGSSVQSELVENPWK</sequence>
<evidence type="ECO:0000256" key="4">
    <source>
        <dbReference type="ARBA" id="ARBA00022723"/>
    </source>
</evidence>
<evidence type="ECO:0000313" key="10">
    <source>
        <dbReference type="EMBL" id="ELY79505.1"/>
    </source>
</evidence>
<keyword evidence="5" id="KW-0249">Electron transport</keyword>
<dbReference type="AlphaFoldDB" id="L9YZ61"/>
<feature type="domain" description="2Fe-2S ferredoxin-type" evidence="9">
    <location>
        <begin position="12"/>
        <end position="123"/>
    </location>
</feature>
<dbReference type="PROSITE" id="PS00197">
    <property type="entry name" value="2FE2S_FER_1"/>
    <property type="match status" value="1"/>
</dbReference>
<keyword evidence="6" id="KW-0408">Iron</keyword>